<name>A0A8J3HZT8_9CHLR</name>
<evidence type="ECO:0000313" key="7">
    <source>
        <dbReference type="Proteomes" id="UP000612362"/>
    </source>
</evidence>
<feature type="domain" description="ABC transporter" evidence="5">
    <location>
        <begin position="60"/>
        <end position="300"/>
    </location>
</feature>
<dbReference type="Pfam" id="PF00005">
    <property type="entry name" value="ABC_tran"/>
    <property type="match status" value="1"/>
</dbReference>
<dbReference type="InterPro" id="IPR003439">
    <property type="entry name" value="ABC_transporter-like_ATP-bd"/>
</dbReference>
<dbReference type="Proteomes" id="UP000612362">
    <property type="component" value="Unassembled WGS sequence"/>
</dbReference>
<dbReference type="InterPro" id="IPR005670">
    <property type="entry name" value="PstB-like"/>
</dbReference>
<dbReference type="InterPro" id="IPR003593">
    <property type="entry name" value="AAA+_ATPase"/>
</dbReference>
<dbReference type="GO" id="GO:0016020">
    <property type="term" value="C:membrane"/>
    <property type="evidence" value="ECO:0007669"/>
    <property type="project" value="InterPro"/>
</dbReference>
<keyword evidence="3 6" id="KW-0067">ATP-binding</keyword>
<reference evidence="6" key="1">
    <citation type="submission" date="2020-10" db="EMBL/GenBank/DDBJ databases">
        <title>Taxonomic study of unclassified bacteria belonging to the class Ktedonobacteria.</title>
        <authorList>
            <person name="Yabe S."/>
            <person name="Wang C.M."/>
            <person name="Zheng Y."/>
            <person name="Sakai Y."/>
            <person name="Cavaletti L."/>
            <person name="Monciardini P."/>
            <person name="Donadio S."/>
        </authorList>
    </citation>
    <scope>NUCLEOTIDE SEQUENCE</scope>
    <source>
        <strain evidence="6">SOSP1-1</strain>
    </source>
</reference>
<feature type="compositionally biased region" description="Polar residues" evidence="4">
    <location>
        <begin position="1"/>
        <end position="22"/>
    </location>
</feature>
<keyword evidence="1" id="KW-0813">Transport</keyword>
<dbReference type="InterPro" id="IPR017871">
    <property type="entry name" value="ABC_transporter-like_CS"/>
</dbReference>
<comment type="caution">
    <text evidence="6">The sequence shown here is derived from an EMBL/GenBank/DDBJ whole genome shotgun (WGS) entry which is preliminary data.</text>
</comment>
<sequence>MSTEEQSSQYQSGGVRTGQQTYDRAWENGEVRIENLPDNEAQRTELQREQTLNTHADIEIDVQGLNFYYGKKQALFDVSLPIRNCQVTALIGPSGCGKSTFLRTLNRMNDLIPGTKVDGMAKFGEENIYAAKTDVVLLRQRIGMVFQKANPFPKSIFENVAYGLRVQGKSNRAIKEMVEKSLRGAALWDEVKDRLNTSALGLSGGQQQRLCIARALAVQPEVLLMDEPCSALDPIATLKIEELITELVKDYTIVIVTHNMQQAARVSHFTGFFLSGKLVEQGPTKDIFERPQKKETEDYISGRFG</sequence>
<dbReference type="EMBL" id="BNJF01000001">
    <property type="protein sequence ID" value="GHO44160.1"/>
    <property type="molecule type" value="Genomic_DNA"/>
</dbReference>
<evidence type="ECO:0000256" key="1">
    <source>
        <dbReference type="ARBA" id="ARBA00022448"/>
    </source>
</evidence>
<dbReference type="GO" id="GO:0035435">
    <property type="term" value="P:phosphate ion transmembrane transport"/>
    <property type="evidence" value="ECO:0007669"/>
    <property type="project" value="InterPro"/>
</dbReference>
<evidence type="ECO:0000313" key="6">
    <source>
        <dbReference type="EMBL" id="GHO44160.1"/>
    </source>
</evidence>
<evidence type="ECO:0000256" key="2">
    <source>
        <dbReference type="ARBA" id="ARBA00022741"/>
    </source>
</evidence>
<dbReference type="GO" id="GO:0005315">
    <property type="term" value="F:phosphate transmembrane transporter activity"/>
    <property type="evidence" value="ECO:0007669"/>
    <property type="project" value="InterPro"/>
</dbReference>
<dbReference type="GO" id="GO:0005524">
    <property type="term" value="F:ATP binding"/>
    <property type="evidence" value="ECO:0007669"/>
    <property type="project" value="UniProtKB-KW"/>
</dbReference>
<dbReference type="SMART" id="SM00382">
    <property type="entry name" value="AAA"/>
    <property type="match status" value="1"/>
</dbReference>
<evidence type="ECO:0000256" key="4">
    <source>
        <dbReference type="SAM" id="MobiDB-lite"/>
    </source>
</evidence>
<dbReference type="SUPFAM" id="SSF52540">
    <property type="entry name" value="P-loop containing nucleoside triphosphate hydrolases"/>
    <property type="match status" value="1"/>
</dbReference>
<feature type="region of interest" description="Disordered" evidence="4">
    <location>
        <begin position="1"/>
        <end position="24"/>
    </location>
</feature>
<dbReference type="PANTHER" id="PTHR43423">
    <property type="entry name" value="ABC TRANSPORTER I FAMILY MEMBER 17"/>
    <property type="match status" value="1"/>
</dbReference>
<accession>A0A8J3HZT8</accession>
<gene>
    <name evidence="6" type="primary">pstB</name>
    <name evidence="6" type="ORF">KSX_23230</name>
</gene>
<dbReference type="InterPro" id="IPR027417">
    <property type="entry name" value="P-loop_NTPase"/>
</dbReference>
<protein>
    <submittedName>
        <fullName evidence="6">Phosphate import ATP-binding protein PstB</fullName>
    </submittedName>
</protein>
<keyword evidence="2" id="KW-0547">Nucleotide-binding</keyword>
<dbReference type="NCBIfam" id="TIGR00972">
    <property type="entry name" value="3a0107s01c2"/>
    <property type="match status" value="1"/>
</dbReference>
<organism evidence="6 7">
    <name type="scientific">Ktedonospora formicarum</name>
    <dbReference type="NCBI Taxonomy" id="2778364"/>
    <lineage>
        <taxon>Bacteria</taxon>
        <taxon>Bacillati</taxon>
        <taxon>Chloroflexota</taxon>
        <taxon>Ktedonobacteria</taxon>
        <taxon>Ktedonobacterales</taxon>
        <taxon>Ktedonobacteraceae</taxon>
        <taxon>Ktedonospora</taxon>
    </lineage>
</organism>
<dbReference type="GO" id="GO:0016887">
    <property type="term" value="F:ATP hydrolysis activity"/>
    <property type="evidence" value="ECO:0007669"/>
    <property type="project" value="InterPro"/>
</dbReference>
<evidence type="ECO:0000256" key="3">
    <source>
        <dbReference type="ARBA" id="ARBA00022840"/>
    </source>
</evidence>
<dbReference type="CDD" id="cd03260">
    <property type="entry name" value="ABC_PstB_phosphate_transporter"/>
    <property type="match status" value="1"/>
</dbReference>
<dbReference type="Gene3D" id="3.40.50.300">
    <property type="entry name" value="P-loop containing nucleotide triphosphate hydrolases"/>
    <property type="match status" value="1"/>
</dbReference>
<keyword evidence="7" id="KW-1185">Reference proteome</keyword>
<dbReference type="PROSITE" id="PS00211">
    <property type="entry name" value="ABC_TRANSPORTER_1"/>
    <property type="match status" value="1"/>
</dbReference>
<dbReference type="RefSeq" id="WP_220193576.1">
    <property type="nucleotide sequence ID" value="NZ_BNJF01000001.1"/>
</dbReference>
<dbReference type="PANTHER" id="PTHR43423:SF1">
    <property type="entry name" value="ABC TRANSPORTER I FAMILY MEMBER 17"/>
    <property type="match status" value="1"/>
</dbReference>
<dbReference type="AlphaFoldDB" id="A0A8J3HZT8"/>
<proteinExistence type="predicted"/>
<evidence type="ECO:0000259" key="5">
    <source>
        <dbReference type="PROSITE" id="PS50893"/>
    </source>
</evidence>
<dbReference type="PROSITE" id="PS50893">
    <property type="entry name" value="ABC_TRANSPORTER_2"/>
    <property type="match status" value="1"/>
</dbReference>